<reference evidence="1" key="1">
    <citation type="journal article" date="2023" name="G3 (Bethesda)">
        <title>Whole genome assembly and annotation of the endangered Caribbean coral Acropora cervicornis.</title>
        <authorList>
            <person name="Selwyn J.D."/>
            <person name="Vollmer S.V."/>
        </authorList>
    </citation>
    <scope>NUCLEOTIDE SEQUENCE</scope>
    <source>
        <strain evidence="1">K2</strain>
    </source>
</reference>
<reference evidence="1" key="2">
    <citation type="journal article" date="2023" name="Science">
        <title>Genomic signatures of disease resistance in endangered staghorn corals.</title>
        <authorList>
            <person name="Vollmer S.V."/>
            <person name="Selwyn J.D."/>
            <person name="Despard B.A."/>
            <person name="Roesel C.L."/>
        </authorList>
    </citation>
    <scope>NUCLEOTIDE SEQUENCE</scope>
    <source>
        <strain evidence="1">K2</strain>
    </source>
</reference>
<dbReference type="SUPFAM" id="SSF56176">
    <property type="entry name" value="FAD-binding/transporter-associated domain-like"/>
    <property type="match status" value="1"/>
</dbReference>
<comment type="caution">
    <text evidence="1">The sequence shown here is derived from an EMBL/GenBank/DDBJ whole genome shotgun (WGS) entry which is preliminary data.</text>
</comment>
<dbReference type="EMBL" id="JARQWQ010000167">
    <property type="protein sequence ID" value="KAK2547799.1"/>
    <property type="molecule type" value="Genomic_DNA"/>
</dbReference>
<dbReference type="Gene3D" id="3.30.465.10">
    <property type="match status" value="1"/>
</dbReference>
<accession>A0AAD9PRL4</accession>
<organism evidence="1 2">
    <name type="scientific">Acropora cervicornis</name>
    <name type="common">Staghorn coral</name>
    <dbReference type="NCBI Taxonomy" id="6130"/>
    <lineage>
        <taxon>Eukaryota</taxon>
        <taxon>Metazoa</taxon>
        <taxon>Cnidaria</taxon>
        <taxon>Anthozoa</taxon>
        <taxon>Hexacorallia</taxon>
        <taxon>Scleractinia</taxon>
        <taxon>Astrocoeniina</taxon>
        <taxon>Acroporidae</taxon>
        <taxon>Acropora</taxon>
    </lineage>
</organism>
<protein>
    <submittedName>
        <fullName evidence="1">Uncharacterized protein</fullName>
    </submittedName>
</protein>
<proteinExistence type="predicted"/>
<dbReference type="InterPro" id="IPR010031">
    <property type="entry name" value="FAD_lactone_oxidase-like"/>
</dbReference>
<dbReference type="GO" id="GO:0050660">
    <property type="term" value="F:flavin adenine dinucleotide binding"/>
    <property type="evidence" value="ECO:0007669"/>
    <property type="project" value="InterPro"/>
</dbReference>
<evidence type="ECO:0000313" key="1">
    <source>
        <dbReference type="EMBL" id="KAK2547799.1"/>
    </source>
</evidence>
<dbReference type="AlphaFoldDB" id="A0AAD9PRL4"/>
<dbReference type="InterPro" id="IPR016169">
    <property type="entry name" value="FAD-bd_PCMH_sub2"/>
</dbReference>
<dbReference type="PANTHER" id="PTHR43762:SF1">
    <property type="entry name" value="D-ARABINONO-1,4-LACTONE OXIDASE"/>
    <property type="match status" value="1"/>
</dbReference>
<dbReference type="Proteomes" id="UP001249851">
    <property type="component" value="Unassembled WGS sequence"/>
</dbReference>
<sequence>MFTATKSFERFRHPKSVQDEKRSVDNAIPKSTACKTKWSCKVFEEWKQNREVKSCTLEPGGLFTTGRHFSPSLPGDRYLKLGSKSDLRAEISGSIVRYDALASRPEIGDWNTGTMSEENSNFHQLLNLRAQENREIIEWLRKRDEKYTSPEIQNELLEMSFPEKHTLTPVATLDEVIEPILKAKTEKKILRVAGAQHSVNNAIFPDDGITLLLTADLRKVEILYVQKERRKKWLYCRIGGGFYLGKDPMDPNSNLKNSACYQVAVYGQLAGFISTGSAVGSLKHSVCDVIRKIEFVDGNGQLHVAKPGTDLWAAVGVSMGLFGVITRVSFRLLQMRLVEGSESDHNLAESMLGLDKDGNSKLKESLEKNENMGVNWFPQKKVKRVQQWVGKRTFSGDTIRYKSVVSNILAAGMSAISLATCDFVLKKANPTEVDYDIIGAILGVFVPLEKPTRFRDTWQESLPIDNEA</sequence>
<dbReference type="GO" id="GO:0016899">
    <property type="term" value="F:oxidoreductase activity, acting on the CH-OH group of donors, oxygen as acceptor"/>
    <property type="evidence" value="ECO:0007669"/>
    <property type="project" value="InterPro"/>
</dbReference>
<dbReference type="PANTHER" id="PTHR43762">
    <property type="entry name" value="L-GULONOLACTONE OXIDASE"/>
    <property type="match status" value="1"/>
</dbReference>
<gene>
    <name evidence="1" type="ORF">P5673_032137</name>
</gene>
<name>A0AAD9PRL4_ACRCE</name>
<keyword evidence="2" id="KW-1185">Reference proteome</keyword>
<evidence type="ECO:0000313" key="2">
    <source>
        <dbReference type="Proteomes" id="UP001249851"/>
    </source>
</evidence>
<dbReference type="InterPro" id="IPR036318">
    <property type="entry name" value="FAD-bd_PCMH-like_sf"/>
</dbReference>